<reference evidence="1" key="1">
    <citation type="submission" date="2016-08" db="EMBL/GenBank/DDBJ databases">
        <authorList>
            <person name="Ngugi D.K."/>
            <person name="Miyake S."/>
            <person name="Stingl U."/>
        </authorList>
    </citation>
    <scope>NUCLEOTIDE SEQUENCE</scope>
    <source>
        <strain evidence="1">SCG-B11WGA-EpuloA1</strain>
    </source>
</reference>
<dbReference type="Proteomes" id="UP000188605">
    <property type="component" value="Unassembled WGS sequence"/>
</dbReference>
<gene>
    <name evidence="1" type="ORF">AN396_14020</name>
</gene>
<name>A0ACC8XGB5_9FIRM</name>
<keyword evidence="2" id="KW-1185">Reference proteome</keyword>
<organism evidence="1 2">
    <name type="scientific">Candidatus Epulonipiscium fishelsonii</name>
    <dbReference type="NCBI Taxonomy" id="77094"/>
    <lineage>
        <taxon>Bacteria</taxon>
        <taxon>Bacillati</taxon>
        <taxon>Bacillota</taxon>
        <taxon>Clostridia</taxon>
        <taxon>Lachnospirales</taxon>
        <taxon>Lachnospiraceae</taxon>
        <taxon>Candidatus Epulonipiscium</taxon>
    </lineage>
</organism>
<proteinExistence type="predicted"/>
<sequence>MNQGKLKIYNRILKLSERQSIALHNEDMEELNKLLIRKRRLINDLEKLNSSIDDDVELYREVINKIKEVDQENNELYNELYAETKEQLRISRLQKDVHDKYYNSYNIAQEEGIFFDKRNR</sequence>
<dbReference type="EMBL" id="LJDB01000010">
    <property type="protein sequence ID" value="ONI42572.1"/>
    <property type="molecule type" value="Genomic_DNA"/>
</dbReference>
<comment type="caution">
    <text evidence="1">The sequence shown here is derived from an EMBL/GenBank/DDBJ whole genome shotgun (WGS) entry which is preliminary data.</text>
</comment>
<evidence type="ECO:0000313" key="2">
    <source>
        <dbReference type="Proteomes" id="UP000188605"/>
    </source>
</evidence>
<accession>A0ACC8XGB5</accession>
<evidence type="ECO:0000313" key="1">
    <source>
        <dbReference type="EMBL" id="ONI42572.1"/>
    </source>
</evidence>
<protein>
    <submittedName>
        <fullName evidence="1">Uncharacterized protein</fullName>
    </submittedName>
</protein>